<dbReference type="Pfam" id="PF02200">
    <property type="entry name" value="STE"/>
    <property type="match status" value="1"/>
</dbReference>
<proteinExistence type="inferred from homology"/>
<reference evidence="9" key="2">
    <citation type="journal article" date="2015" name="J. Biotechnol.">
        <title>The structure of the Cyberlindnera jadinii genome and its relation to Candida utilis analyzed by the occurrence of single nucleotide polymorphisms.</title>
        <authorList>
            <person name="Rupp O."/>
            <person name="Brinkrolf K."/>
            <person name="Buerth C."/>
            <person name="Kunigo M."/>
            <person name="Schneider J."/>
            <person name="Jaenicke S."/>
            <person name="Goesmann A."/>
            <person name="Puehler A."/>
            <person name="Jaeger K.-E."/>
            <person name="Ernst J.F."/>
        </authorList>
    </citation>
    <scope>NUCLEOTIDE SEQUENCE [LARGE SCALE GENOMIC DNA]</scope>
    <source>
        <strain evidence="9">ATCC 18201 / CBS 1600 / BCRC 20928 / JCM 3617 / NBRC 0987 / NRRL Y-1542</strain>
    </source>
</reference>
<sequence>MESRESIVTSKKVRVPLTREQVEENMRLIDDLKFFLATAPANWQEHQIIRRYYLNTEEGFVSCVYWNNLYFITGTDIVRCVVYRFEQFGREIVDRKKFEEGVFSDLRALKCGEDAILESSKSNFLEFLYRNSCLRTQKKQKVFFWFSVEHDKLFTDALERDLKKEQLDQPSTTRAVSEPALSFKYDSSTPLFEQLTSFVQHQKVDTDIGSVDQDVEDTQSITSPADDIIKEEPLEFTEDDQVGHVFHIKEENGDPIIDMEDDFPLDYFPQTNEADALFIDPNVFVQIPESYNNQFLIDQTNAKTPFDKSTFENEPIGETGEVSFEEEVEHLMQVPPMFQPLYQQQFSPYIGPAGPMVPMYQGTISGSPQIYYSPYHHHHHEQQPQQQQPGMITNGQYYDSLMNGEIPQDMYNDYDGYYAPFDPNETYTSGYSITPNSYAFPYGGQGSHDGMSPFSRVFPGFQAMAPPDSPRGVKARNVKFASSNAKIVKPSRLRHSSRVNKAQSQRLEKESISNREDHQGECDGDVIEGDGYRDGDEDDEQDNDSDSVNNDLSDSKGDDRSGVENEEAKENDVDSGLEEYTTLPTPESTVPEHHTSL</sequence>
<feature type="compositionally biased region" description="Basic and acidic residues" evidence="6">
    <location>
        <begin position="506"/>
        <end position="521"/>
    </location>
</feature>
<evidence type="ECO:0000313" key="7">
    <source>
        <dbReference type="EMBL" id="CEP23601.1"/>
    </source>
</evidence>
<keyword evidence="4" id="KW-0539">Nucleus</keyword>
<feature type="compositionally biased region" description="Acidic residues" evidence="6">
    <location>
        <begin position="535"/>
        <end position="545"/>
    </location>
</feature>
<dbReference type="Proteomes" id="UP000094389">
    <property type="component" value="Unassembled WGS sequence"/>
</dbReference>
<dbReference type="InterPro" id="IPR052127">
    <property type="entry name" value="STE12_transcription_factor"/>
</dbReference>
<evidence type="ECO:0000313" key="10">
    <source>
        <dbReference type="Proteomes" id="UP000094389"/>
    </source>
</evidence>
<reference evidence="8 10" key="3">
    <citation type="journal article" date="2016" name="Proc. Natl. Acad. Sci. U.S.A.">
        <title>Comparative genomics of biotechnologically important yeasts.</title>
        <authorList>
            <person name="Riley R."/>
            <person name="Haridas S."/>
            <person name="Wolfe K.H."/>
            <person name="Lopes M.R."/>
            <person name="Hittinger C.T."/>
            <person name="Goeker M."/>
            <person name="Salamov A.A."/>
            <person name="Wisecaver J.H."/>
            <person name="Long T.M."/>
            <person name="Calvey C.H."/>
            <person name="Aerts A.L."/>
            <person name="Barry K.W."/>
            <person name="Choi C."/>
            <person name="Clum A."/>
            <person name="Coughlan A.Y."/>
            <person name="Deshpande S."/>
            <person name="Douglass A.P."/>
            <person name="Hanson S.J."/>
            <person name="Klenk H.-P."/>
            <person name="LaButti K.M."/>
            <person name="Lapidus A."/>
            <person name="Lindquist E.A."/>
            <person name="Lipzen A.M."/>
            <person name="Meier-Kolthoff J.P."/>
            <person name="Ohm R.A."/>
            <person name="Otillar R.P."/>
            <person name="Pangilinan J.L."/>
            <person name="Peng Y."/>
            <person name="Rokas A."/>
            <person name="Rosa C.A."/>
            <person name="Scheuner C."/>
            <person name="Sibirny A.A."/>
            <person name="Slot J.C."/>
            <person name="Stielow J.B."/>
            <person name="Sun H."/>
            <person name="Kurtzman C.P."/>
            <person name="Blackwell M."/>
            <person name="Grigoriev I.V."/>
            <person name="Jeffries T.W."/>
        </authorList>
    </citation>
    <scope>NUCLEOTIDE SEQUENCE [LARGE SCALE GENOMIC DNA]</scope>
    <source>
        <strain evidence="10">ATCC 18201 / CBS 1600 / BCRC 20928 / JCM 3617 / NBRC 0987 / NRRL Y-1542</strain>
        <strain evidence="8">NRRL Y-1542</strain>
    </source>
</reference>
<dbReference type="PANTHER" id="PTHR47427">
    <property type="entry name" value="PROTEIN STE12"/>
    <property type="match status" value="1"/>
</dbReference>
<keyword evidence="2" id="KW-0805">Transcription regulation</keyword>
<evidence type="ECO:0000256" key="6">
    <source>
        <dbReference type="SAM" id="MobiDB-lite"/>
    </source>
</evidence>
<dbReference type="GO" id="GO:1990526">
    <property type="term" value="C:Ste12p-Dig1p-Dig2p complex"/>
    <property type="evidence" value="ECO:0007669"/>
    <property type="project" value="TreeGrafter"/>
</dbReference>
<evidence type="ECO:0000313" key="8">
    <source>
        <dbReference type="EMBL" id="ODV73516.1"/>
    </source>
</evidence>
<protein>
    <submittedName>
        <fullName evidence="7">CPH1 protein</fullName>
    </submittedName>
    <submittedName>
        <fullName evidence="8">STE-domain-containing protein</fullName>
    </submittedName>
</protein>
<accession>A0A0H5C6A5</accession>
<dbReference type="STRING" id="983966.A0A0H5C6A5"/>
<dbReference type="OrthoDB" id="1095242at2759"/>
<dbReference type="EMBL" id="CDQK01000004">
    <property type="protein sequence ID" value="CEP23601.1"/>
    <property type="molecule type" value="Genomic_DNA"/>
</dbReference>
<comment type="subcellular location">
    <subcellularLocation>
        <location evidence="1">Nucleus</location>
    </subcellularLocation>
</comment>
<dbReference type="GO" id="GO:0005634">
    <property type="term" value="C:nucleus"/>
    <property type="evidence" value="ECO:0007669"/>
    <property type="project" value="UniProtKB-SubCell"/>
</dbReference>
<gene>
    <name evidence="7" type="primary">CPH1</name>
    <name evidence="7" type="ORF">BN1211_4226</name>
    <name evidence="8" type="ORF">CYBJADRAFT_167557</name>
</gene>
<dbReference type="Proteomes" id="UP000038830">
    <property type="component" value="Unassembled WGS sequence"/>
</dbReference>
<evidence type="ECO:0000313" key="9">
    <source>
        <dbReference type="Proteomes" id="UP000038830"/>
    </source>
</evidence>
<dbReference type="GO" id="GO:1990527">
    <property type="term" value="C:Tec1p-Ste12p-Dig1p complex"/>
    <property type="evidence" value="ECO:0007669"/>
    <property type="project" value="TreeGrafter"/>
</dbReference>
<evidence type="ECO:0000256" key="5">
    <source>
        <dbReference type="ARBA" id="ARBA00024345"/>
    </source>
</evidence>
<comment type="similarity">
    <text evidence="5">Belongs to the STE12 transcription factor family.</text>
</comment>
<evidence type="ECO:0000256" key="2">
    <source>
        <dbReference type="ARBA" id="ARBA00023015"/>
    </source>
</evidence>
<keyword evidence="3" id="KW-0804">Transcription</keyword>
<dbReference type="GO" id="GO:0003700">
    <property type="term" value="F:DNA-binding transcription factor activity"/>
    <property type="evidence" value="ECO:0007669"/>
    <property type="project" value="InterPro"/>
</dbReference>
<evidence type="ECO:0000256" key="3">
    <source>
        <dbReference type="ARBA" id="ARBA00023163"/>
    </source>
</evidence>
<keyword evidence="10" id="KW-1185">Reference proteome</keyword>
<feature type="compositionally biased region" description="Basic and acidic residues" evidence="6">
    <location>
        <begin position="553"/>
        <end position="572"/>
    </location>
</feature>
<dbReference type="PANTHER" id="PTHR47427:SF1">
    <property type="entry name" value="PROTEIN STE12"/>
    <property type="match status" value="1"/>
</dbReference>
<accession>A0A1E4S1X8</accession>
<reference evidence="7" key="1">
    <citation type="submission" date="2014-12" db="EMBL/GenBank/DDBJ databases">
        <authorList>
            <person name="Jaenicke S."/>
        </authorList>
    </citation>
    <scope>NUCLEOTIDE SEQUENCE [LARGE SCALE GENOMIC DNA]</scope>
    <source>
        <strain evidence="7">CBS1600</strain>
    </source>
</reference>
<evidence type="ECO:0000256" key="4">
    <source>
        <dbReference type="ARBA" id="ARBA00023242"/>
    </source>
</evidence>
<dbReference type="InterPro" id="IPR003120">
    <property type="entry name" value="Ste12"/>
</dbReference>
<evidence type="ECO:0000256" key="1">
    <source>
        <dbReference type="ARBA" id="ARBA00004123"/>
    </source>
</evidence>
<dbReference type="AlphaFoldDB" id="A0A0H5C6A5"/>
<dbReference type="GO" id="GO:2000220">
    <property type="term" value="P:regulation of pseudohyphal growth"/>
    <property type="evidence" value="ECO:0007669"/>
    <property type="project" value="TreeGrafter"/>
</dbReference>
<dbReference type="EMBL" id="KV453930">
    <property type="protein sequence ID" value="ODV73516.1"/>
    <property type="molecule type" value="Genomic_DNA"/>
</dbReference>
<name>A0A0H5C6A5_CYBJN</name>
<feature type="region of interest" description="Disordered" evidence="6">
    <location>
        <begin position="490"/>
        <end position="597"/>
    </location>
</feature>
<organism evidence="7 9">
    <name type="scientific">Cyberlindnera jadinii (strain ATCC 18201 / CBS 1600 / BCRC 20928 / JCM 3617 / NBRC 0987 / NRRL Y-1542)</name>
    <name type="common">Torula yeast</name>
    <name type="synonym">Candida utilis</name>
    <dbReference type="NCBI Taxonomy" id="983966"/>
    <lineage>
        <taxon>Eukaryota</taxon>
        <taxon>Fungi</taxon>
        <taxon>Dikarya</taxon>
        <taxon>Ascomycota</taxon>
        <taxon>Saccharomycotina</taxon>
        <taxon>Saccharomycetes</taxon>
        <taxon>Phaffomycetales</taxon>
        <taxon>Phaffomycetaceae</taxon>
        <taxon>Cyberlindnera</taxon>
    </lineage>
</organism>
<dbReference type="SMART" id="SM00424">
    <property type="entry name" value="STE"/>
    <property type="match status" value="1"/>
</dbReference>